<gene>
    <name evidence="1" type="ORF">METZ01_LOCUS510839</name>
</gene>
<protein>
    <submittedName>
        <fullName evidence="1">Uncharacterized protein</fullName>
    </submittedName>
</protein>
<dbReference type="AlphaFoldDB" id="A0A383EP02"/>
<proteinExistence type="predicted"/>
<dbReference type="EMBL" id="UINC01227202">
    <property type="protein sequence ID" value="SVE57985.1"/>
    <property type="molecule type" value="Genomic_DNA"/>
</dbReference>
<reference evidence="1" key="1">
    <citation type="submission" date="2018-05" db="EMBL/GenBank/DDBJ databases">
        <authorList>
            <person name="Lanie J.A."/>
            <person name="Ng W.-L."/>
            <person name="Kazmierczak K.M."/>
            <person name="Andrzejewski T.M."/>
            <person name="Davidsen T.M."/>
            <person name="Wayne K.J."/>
            <person name="Tettelin H."/>
            <person name="Glass J.I."/>
            <person name="Rusch D."/>
            <person name="Podicherti R."/>
            <person name="Tsui H.-C.T."/>
            <person name="Winkler M.E."/>
        </authorList>
    </citation>
    <scope>NUCLEOTIDE SEQUENCE</scope>
</reference>
<accession>A0A383EP02</accession>
<organism evidence="1">
    <name type="scientific">marine metagenome</name>
    <dbReference type="NCBI Taxonomy" id="408172"/>
    <lineage>
        <taxon>unclassified sequences</taxon>
        <taxon>metagenomes</taxon>
        <taxon>ecological metagenomes</taxon>
    </lineage>
</organism>
<feature type="non-terminal residue" evidence="1">
    <location>
        <position position="209"/>
    </location>
</feature>
<sequence>MAYIGFDIENRLHNTAFTFDSYTSDGVTSIYALSVPKPLTSRAILVSFDGLTQQPELDYTLDGESNLKIINIPVNTTQIQILHLTRPVQLHTIPDKSISSSKFVGDLQTPGDLIVGGKLTILGGDEESVSTVLPALSVQASTILINADESGSGVTLGSAGIKIDRGLLTDKSFVWDDTVDKWSTEGETLLAPVEGTVTGSATLNVLKAG</sequence>
<evidence type="ECO:0000313" key="1">
    <source>
        <dbReference type="EMBL" id="SVE57985.1"/>
    </source>
</evidence>
<name>A0A383EP02_9ZZZZ</name>